<dbReference type="SUPFAM" id="SSF54593">
    <property type="entry name" value="Glyoxalase/Bleomycin resistance protein/Dihydroxybiphenyl dioxygenase"/>
    <property type="match status" value="1"/>
</dbReference>
<proteinExistence type="predicted"/>
<evidence type="ECO:0000313" key="3">
    <source>
        <dbReference type="Proteomes" id="UP000031488"/>
    </source>
</evidence>
<dbReference type="RefSeq" id="WP_039206470.1">
    <property type="nucleotide sequence ID" value="NZ_CP186330.1"/>
</dbReference>
<dbReference type="Gene3D" id="3.30.720.120">
    <property type="match status" value="1"/>
</dbReference>
<dbReference type="AlphaFoldDB" id="A0A0B9A5U9"/>
<evidence type="ECO:0000259" key="1">
    <source>
        <dbReference type="Pfam" id="PF00903"/>
    </source>
</evidence>
<comment type="caution">
    <text evidence="2">The sequence shown here is derived from an EMBL/GenBank/DDBJ whole genome shotgun (WGS) entry which is preliminary data.</text>
</comment>
<dbReference type="Gene3D" id="3.30.720.110">
    <property type="match status" value="1"/>
</dbReference>
<dbReference type="PATRIC" id="fig|1703.6.peg.197"/>
<dbReference type="Pfam" id="PF00903">
    <property type="entry name" value="Glyoxalase"/>
    <property type="match status" value="1"/>
</dbReference>
<dbReference type="STRING" id="1703.BLSMQ_1013"/>
<dbReference type="Proteomes" id="UP000031488">
    <property type="component" value="Unassembled WGS sequence"/>
</dbReference>
<sequence>MTTTVFPAFRTTDAAATIELLITLGFTERLIVRNEQDPALVDHAEFALGDTGGIMFGSVRNDGSALDAVGGGSIYVVVDTEREVDRLYQEIVDLGHAIVRPVATQEHGGREFDFRDHDGNSWGVGSYRGA</sequence>
<gene>
    <name evidence="2" type="ORF">AE0388_0311</name>
</gene>
<dbReference type="OrthoDB" id="9809391at2"/>
<reference evidence="2 3" key="1">
    <citation type="submission" date="2014-11" db="EMBL/GenBank/DDBJ databases">
        <title>Draft Genome Sequence of Brevibacterium linens AE038-8.</title>
        <authorList>
            <person name="Maizel D."/>
            <person name="Utturkar S.M."/>
            <person name="Brown S.D."/>
            <person name="Ferrero M."/>
            <person name="Rosen B.P."/>
        </authorList>
    </citation>
    <scope>NUCLEOTIDE SEQUENCE [LARGE SCALE GENOMIC DNA]</scope>
    <source>
        <strain evidence="2 3">AE038-8</strain>
    </source>
</reference>
<name>A0A0B9A5U9_BRELN</name>
<protein>
    <submittedName>
        <fullName evidence="2">Glyoxalase-like domain containing protein</fullName>
    </submittedName>
</protein>
<dbReference type="InterPro" id="IPR029068">
    <property type="entry name" value="Glyas_Bleomycin-R_OHBP_Dase"/>
</dbReference>
<organism evidence="2 3">
    <name type="scientific">Brevibacterium linens</name>
    <dbReference type="NCBI Taxonomy" id="1703"/>
    <lineage>
        <taxon>Bacteria</taxon>
        <taxon>Bacillati</taxon>
        <taxon>Actinomycetota</taxon>
        <taxon>Actinomycetes</taxon>
        <taxon>Micrococcales</taxon>
        <taxon>Brevibacteriaceae</taxon>
        <taxon>Brevibacterium</taxon>
    </lineage>
</organism>
<dbReference type="InterPro" id="IPR004360">
    <property type="entry name" value="Glyas_Fos-R_dOase_dom"/>
</dbReference>
<dbReference type="EMBL" id="JTJZ01000011">
    <property type="protein sequence ID" value="KHS54104.1"/>
    <property type="molecule type" value="Genomic_DNA"/>
</dbReference>
<accession>A0A0B9A5U9</accession>
<keyword evidence="3" id="KW-1185">Reference proteome</keyword>
<evidence type="ECO:0000313" key="2">
    <source>
        <dbReference type="EMBL" id="KHS54104.1"/>
    </source>
</evidence>
<feature type="domain" description="Glyoxalase/fosfomycin resistance/dioxygenase" evidence="1">
    <location>
        <begin position="10"/>
        <end position="122"/>
    </location>
</feature>